<keyword evidence="1" id="KW-0175">Coiled coil</keyword>
<sequence length="172" mass="20487">MLNTLLQEELKEIEELEGFKITNIDEANWAFRKIRALQEEVKETNLLADKEKERIENWREKEIKTSMDNIEYFQGILTEYYMKLRSENPKAKLNTPYGKVTSRKSKKWNYQNEEEILKYLKENEYSDLIKVKEDINKAELKKMFKDGVNKETGEVLPGLEIKEEESISVKVE</sequence>
<feature type="coiled-coil region" evidence="1">
    <location>
        <begin position="34"/>
        <end position="61"/>
    </location>
</feature>
<dbReference type="EMBL" id="QMAP01000001">
    <property type="protein sequence ID" value="RXI50666.1"/>
    <property type="molecule type" value="Genomic_DNA"/>
</dbReference>
<dbReference type="InterPro" id="IPR009951">
    <property type="entry name" value="Host-nuc_inhib_Gam"/>
</dbReference>
<organism evidence="2 3">
    <name type="scientific">Clostridium tetani</name>
    <dbReference type="NCBI Taxonomy" id="1513"/>
    <lineage>
        <taxon>Bacteria</taxon>
        <taxon>Bacillati</taxon>
        <taxon>Bacillota</taxon>
        <taxon>Clostridia</taxon>
        <taxon>Eubacteriales</taxon>
        <taxon>Clostridiaceae</taxon>
        <taxon>Clostridium</taxon>
    </lineage>
</organism>
<gene>
    <name evidence="2" type="ORF">DP130_01480</name>
</gene>
<evidence type="ECO:0008006" key="4">
    <source>
        <dbReference type="Google" id="ProtNLM"/>
    </source>
</evidence>
<dbReference type="GO" id="GO:0042262">
    <property type="term" value="P:DNA protection"/>
    <property type="evidence" value="ECO:0007669"/>
    <property type="project" value="InterPro"/>
</dbReference>
<proteinExistence type="predicted"/>
<evidence type="ECO:0000313" key="3">
    <source>
        <dbReference type="Proteomes" id="UP000290921"/>
    </source>
</evidence>
<comment type="caution">
    <text evidence="2">The sequence shown here is derived from an EMBL/GenBank/DDBJ whole genome shotgun (WGS) entry which is preliminary data.</text>
</comment>
<protein>
    <recommendedName>
        <fullName evidence="4">Phage protein</fullName>
    </recommendedName>
</protein>
<dbReference type="Pfam" id="PF07352">
    <property type="entry name" value="Phage_Mu_Gam"/>
    <property type="match status" value="1"/>
</dbReference>
<evidence type="ECO:0000313" key="2">
    <source>
        <dbReference type="EMBL" id="RXI50666.1"/>
    </source>
</evidence>
<dbReference type="SUPFAM" id="SSF161266">
    <property type="entry name" value="Gam-like"/>
    <property type="match status" value="1"/>
</dbReference>
<dbReference type="RefSeq" id="WP_129029683.1">
    <property type="nucleotide sequence ID" value="NZ_QMAP01000001.1"/>
</dbReference>
<dbReference type="GO" id="GO:0003690">
    <property type="term" value="F:double-stranded DNA binding"/>
    <property type="evidence" value="ECO:0007669"/>
    <property type="project" value="InterPro"/>
</dbReference>
<dbReference type="AlphaFoldDB" id="A0A4V1LF19"/>
<dbReference type="Proteomes" id="UP000290921">
    <property type="component" value="Unassembled WGS sequence"/>
</dbReference>
<name>A0A4V1LF19_CLOTA</name>
<accession>A0A4V1LF19</accession>
<evidence type="ECO:0000256" key="1">
    <source>
        <dbReference type="SAM" id="Coils"/>
    </source>
</evidence>
<reference evidence="2 3" key="1">
    <citation type="submission" date="2018-06" db="EMBL/GenBank/DDBJ databases">
        <title>Genome conservation of Clostridium tetani.</title>
        <authorList>
            <person name="Bruggemann H."/>
            <person name="Popoff M.R."/>
        </authorList>
    </citation>
    <scope>NUCLEOTIDE SEQUENCE [LARGE SCALE GENOMIC DNA]</scope>
    <source>
        <strain evidence="2 3">2017.061</strain>
    </source>
</reference>